<keyword evidence="8" id="KW-1185">Reference proteome</keyword>
<feature type="transmembrane region" description="Helical" evidence="5">
    <location>
        <begin position="120"/>
        <end position="141"/>
    </location>
</feature>
<dbReference type="Proteomes" id="UP000738349">
    <property type="component" value="Unassembled WGS sequence"/>
</dbReference>
<evidence type="ECO:0000313" key="7">
    <source>
        <dbReference type="EMBL" id="KAH7125812.1"/>
    </source>
</evidence>
<feature type="transmembrane region" description="Helical" evidence="5">
    <location>
        <begin position="147"/>
        <end position="164"/>
    </location>
</feature>
<feature type="transmembrane region" description="Helical" evidence="5">
    <location>
        <begin position="12"/>
        <end position="29"/>
    </location>
</feature>
<evidence type="ECO:0000256" key="4">
    <source>
        <dbReference type="ARBA" id="ARBA00023136"/>
    </source>
</evidence>
<gene>
    <name evidence="7" type="ORF">EDB81DRAFT_663248</name>
</gene>
<keyword evidence="3 5" id="KW-1133">Transmembrane helix</keyword>
<dbReference type="OrthoDB" id="5101306at2759"/>
<keyword evidence="2 5" id="KW-0812">Transmembrane</keyword>
<keyword evidence="4 5" id="KW-0472">Membrane</keyword>
<protein>
    <recommendedName>
        <fullName evidence="6">Amino acid transporter transmembrane domain-containing protein</fullName>
    </recommendedName>
</protein>
<dbReference type="Pfam" id="PF01490">
    <property type="entry name" value="Aa_trans"/>
    <property type="match status" value="1"/>
</dbReference>
<feature type="transmembrane region" description="Helical" evidence="5">
    <location>
        <begin position="41"/>
        <end position="60"/>
    </location>
</feature>
<comment type="subcellular location">
    <subcellularLocation>
        <location evidence="1">Membrane</location>
    </subcellularLocation>
</comment>
<evidence type="ECO:0000259" key="6">
    <source>
        <dbReference type="Pfam" id="PF01490"/>
    </source>
</evidence>
<reference evidence="7" key="1">
    <citation type="journal article" date="2021" name="Nat. Commun.">
        <title>Genetic determinants of endophytism in the Arabidopsis root mycobiome.</title>
        <authorList>
            <person name="Mesny F."/>
            <person name="Miyauchi S."/>
            <person name="Thiergart T."/>
            <person name="Pickel B."/>
            <person name="Atanasova L."/>
            <person name="Karlsson M."/>
            <person name="Huettel B."/>
            <person name="Barry K.W."/>
            <person name="Haridas S."/>
            <person name="Chen C."/>
            <person name="Bauer D."/>
            <person name="Andreopoulos W."/>
            <person name="Pangilinan J."/>
            <person name="LaButti K."/>
            <person name="Riley R."/>
            <person name="Lipzen A."/>
            <person name="Clum A."/>
            <person name="Drula E."/>
            <person name="Henrissat B."/>
            <person name="Kohler A."/>
            <person name="Grigoriev I.V."/>
            <person name="Martin F.M."/>
            <person name="Hacquard S."/>
        </authorList>
    </citation>
    <scope>NUCLEOTIDE SEQUENCE</scope>
    <source>
        <strain evidence="7">MPI-CAGE-AT-0147</strain>
    </source>
</reference>
<feature type="domain" description="Amino acid transporter transmembrane" evidence="6">
    <location>
        <begin position="12"/>
        <end position="212"/>
    </location>
</feature>
<evidence type="ECO:0000256" key="3">
    <source>
        <dbReference type="ARBA" id="ARBA00022989"/>
    </source>
</evidence>
<dbReference type="EMBL" id="JAGMUV010000020">
    <property type="protein sequence ID" value="KAH7125812.1"/>
    <property type="molecule type" value="Genomic_DNA"/>
</dbReference>
<evidence type="ECO:0000256" key="5">
    <source>
        <dbReference type="SAM" id="Phobius"/>
    </source>
</evidence>
<comment type="caution">
    <text evidence="7">The sequence shown here is derived from an EMBL/GenBank/DDBJ whole genome shotgun (WGS) entry which is preliminary data.</text>
</comment>
<evidence type="ECO:0000256" key="1">
    <source>
        <dbReference type="ARBA" id="ARBA00004370"/>
    </source>
</evidence>
<dbReference type="GO" id="GO:0016020">
    <property type="term" value="C:membrane"/>
    <property type="evidence" value="ECO:0007669"/>
    <property type="project" value="UniProtKB-SubCell"/>
</dbReference>
<proteinExistence type="predicted"/>
<organism evidence="7 8">
    <name type="scientific">Dactylonectria macrodidyma</name>
    <dbReference type="NCBI Taxonomy" id="307937"/>
    <lineage>
        <taxon>Eukaryota</taxon>
        <taxon>Fungi</taxon>
        <taxon>Dikarya</taxon>
        <taxon>Ascomycota</taxon>
        <taxon>Pezizomycotina</taxon>
        <taxon>Sordariomycetes</taxon>
        <taxon>Hypocreomycetidae</taxon>
        <taxon>Hypocreales</taxon>
        <taxon>Nectriaceae</taxon>
        <taxon>Dactylonectria</taxon>
    </lineage>
</organism>
<accession>A0A9P9DVI0</accession>
<evidence type="ECO:0000313" key="8">
    <source>
        <dbReference type="Proteomes" id="UP000738349"/>
    </source>
</evidence>
<dbReference type="InterPro" id="IPR013057">
    <property type="entry name" value="AA_transpt_TM"/>
</dbReference>
<feature type="transmembrane region" description="Helical" evidence="5">
    <location>
        <begin position="80"/>
        <end position="100"/>
    </location>
</feature>
<feature type="transmembrane region" description="Helical" evidence="5">
    <location>
        <begin position="185"/>
        <end position="206"/>
    </location>
</feature>
<sequence>MERTANLEEVGFIFALGGTPLFFPIAAAMRDIRLYNRTLIACQAIVTGTCVFIGCVVYEFCGSYVASPALGSAGSTIKKAGYAIALLELLVTTTLVVHVISKHVFVRILRNSKHLVANMLTHWASWLGCTFGVSGLAYIIASAVPNFGGLVALVVTLFGTLMAFQPMGCMWLHDNWGTGKGDRTLKWAFGVCWASFVALAGMFLMVADSYGAIKGLIESSKVETSAGLWSCADGSN</sequence>
<evidence type="ECO:0000256" key="2">
    <source>
        <dbReference type="ARBA" id="ARBA00022692"/>
    </source>
</evidence>
<dbReference type="AlphaFoldDB" id="A0A9P9DVI0"/>
<name>A0A9P9DVI0_9HYPO</name>